<dbReference type="SUPFAM" id="SSF52540">
    <property type="entry name" value="P-loop containing nucleoside triphosphate hydrolases"/>
    <property type="match status" value="1"/>
</dbReference>
<reference evidence="7 8" key="1">
    <citation type="submission" date="2019-06" db="EMBL/GenBank/DDBJ databases">
        <title>Sequencing the genomes of 1000 actinobacteria strains.</title>
        <authorList>
            <person name="Klenk H.-P."/>
        </authorList>
    </citation>
    <scope>NUCLEOTIDE SEQUENCE [LARGE SCALE GENOMIC DNA]</scope>
    <source>
        <strain evidence="7 8">DSM 12335</strain>
    </source>
</reference>
<accession>A0A542YN94</accession>
<dbReference type="AlphaFoldDB" id="A0A542YN94"/>
<feature type="domain" description="ABC transporter" evidence="6">
    <location>
        <begin position="9"/>
        <end position="237"/>
    </location>
</feature>
<dbReference type="GO" id="GO:0005886">
    <property type="term" value="C:plasma membrane"/>
    <property type="evidence" value="ECO:0007669"/>
    <property type="project" value="UniProtKB-SubCell"/>
</dbReference>
<keyword evidence="2" id="KW-0813">Transport</keyword>
<dbReference type="RefSeq" id="WP_141783764.1">
    <property type="nucleotide sequence ID" value="NZ_BAAAIK010000003.1"/>
</dbReference>
<keyword evidence="4 7" id="KW-0067">ATP-binding</keyword>
<comment type="subcellular location">
    <subcellularLocation>
        <location evidence="1">Cell membrane</location>
        <topology evidence="1">Peripheral membrane protein</topology>
    </subcellularLocation>
</comment>
<dbReference type="PANTHER" id="PTHR42711:SF17">
    <property type="entry name" value="ABC TRANSPORTER ATP-BINDING PROTEIN"/>
    <property type="match status" value="1"/>
</dbReference>
<dbReference type="PROSITE" id="PS00211">
    <property type="entry name" value="ABC_TRANSPORTER_1"/>
    <property type="match status" value="1"/>
</dbReference>
<keyword evidence="3" id="KW-0547">Nucleotide-binding</keyword>
<dbReference type="GO" id="GO:0046677">
    <property type="term" value="P:response to antibiotic"/>
    <property type="evidence" value="ECO:0007669"/>
    <property type="project" value="UniProtKB-KW"/>
</dbReference>
<dbReference type="Proteomes" id="UP000319516">
    <property type="component" value="Unassembled WGS sequence"/>
</dbReference>
<dbReference type="PROSITE" id="PS50893">
    <property type="entry name" value="ABC_TRANSPORTER_2"/>
    <property type="match status" value="1"/>
</dbReference>
<keyword evidence="5" id="KW-0046">Antibiotic resistance</keyword>
<dbReference type="GO" id="GO:0005524">
    <property type="term" value="F:ATP binding"/>
    <property type="evidence" value="ECO:0007669"/>
    <property type="project" value="UniProtKB-KW"/>
</dbReference>
<dbReference type="Gene3D" id="3.40.50.300">
    <property type="entry name" value="P-loop containing nucleotide triphosphate hydrolases"/>
    <property type="match status" value="1"/>
</dbReference>
<protein>
    <submittedName>
        <fullName evidence="7">ABC-2 type transport system ATP-binding protein</fullName>
    </submittedName>
</protein>
<sequence>MTTTNSPAVELTDLVKTFKVPGSGTVRAVDGVDLRIEPGEVVAFLGPNGAGKTTTLDMVLGLTDPTSGTVRTFGQPPRRAVGAGRVSAVLQTGGLLRDLTVRETVQMIASTFEQHAGVDAVIEKAGLKDLTRRRVSKCSGGEQQRLRFALALLPDPDLLILDEPTAGMDVSARREFWDTMHADADAGRTIVFATHYLEEADSFAQRIVMIAGGSIVADGSTEEIRSRASGRTVSADLPDDSADAALERLHGIPDVHEVTTQRGRVTVRSGDSDQVARVLLTELGGHNVEISSGSLETAFLSITGRSAEETEEVPA</sequence>
<dbReference type="InterPro" id="IPR027417">
    <property type="entry name" value="P-loop_NTPase"/>
</dbReference>
<dbReference type="PANTHER" id="PTHR42711">
    <property type="entry name" value="ABC TRANSPORTER ATP-BINDING PROTEIN"/>
    <property type="match status" value="1"/>
</dbReference>
<evidence type="ECO:0000256" key="1">
    <source>
        <dbReference type="ARBA" id="ARBA00004202"/>
    </source>
</evidence>
<evidence type="ECO:0000313" key="8">
    <source>
        <dbReference type="Proteomes" id="UP000319516"/>
    </source>
</evidence>
<dbReference type="InterPro" id="IPR050763">
    <property type="entry name" value="ABC_transporter_ATP-binding"/>
</dbReference>
<dbReference type="InterPro" id="IPR017871">
    <property type="entry name" value="ABC_transporter-like_CS"/>
</dbReference>
<gene>
    <name evidence="7" type="ORF">FB467_0582</name>
</gene>
<dbReference type="SMART" id="SM00382">
    <property type="entry name" value="AAA"/>
    <property type="match status" value="1"/>
</dbReference>
<organism evidence="7 8">
    <name type="scientific">Ornithinicoccus hortensis</name>
    <dbReference type="NCBI Taxonomy" id="82346"/>
    <lineage>
        <taxon>Bacteria</taxon>
        <taxon>Bacillati</taxon>
        <taxon>Actinomycetota</taxon>
        <taxon>Actinomycetes</taxon>
        <taxon>Micrococcales</taxon>
        <taxon>Intrasporangiaceae</taxon>
        <taxon>Ornithinicoccus</taxon>
    </lineage>
</organism>
<dbReference type="InterPro" id="IPR003439">
    <property type="entry name" value="ABC_transporter-like_ATP-bd"/>
</dbReference>
<dbReference type="OrthoDB" id="9804819at2"/>
<dbReference type="EMBL" id="VFOP01000001">
    <property type="protein sequence ID" value="TQL49509.1"/>
    <property type="molecule type" value="Genomic_DNA"/>
</dbReference>
<evidence type="ECO:0000256" key="4">
    <source>
        <dbReference type="ARBA" id="ARBA00022840"/>
    </source>
</evidence>
<evidence type="ECO:0000256" key="2">
    <source>
        <dbReference type="ARBA" id="ARBA00022448"/>
    </source>
</evidence>
<evidence type="ECO:0000313" key="7">
    <source>
        <dbReference type="EMBL" id="TQL49509.1"/>
    </source>
</evidence>
<evidence type="ECO:0000256" key="5">
    <source>
        <dbReference type="ARBA" id="ARBA00023251"/>
    </source>
</evidence>
<comment type="caution">
    <text evidence="7">The sequence shown here is derived from an EMBL/GenBank/DDBJ whole genome shotgun (WGS) entry which is preliminary data.</text>
</comment>
<name>A0A542YN94_9MICO</name>
<dbReference type="InterPro" id="IPR003593">
    <property type="entry name" value="AAA+_ATPase"/>
</dbReference>
<dbReference type="Pfam" id="PF00005">
    <property type="entry name" value="ABC_tran"/>
    <property type="match status" value="1"/>
</dbReference>
<proteinExistence type="predicted"/>
<evidence type="ECO:0000256" key="3">
    <source>
        <dbReference type="ARBA" id="ARBA00022741"/>
    </source>
</evidence>
<dbReference type="GO" id="GO:0016887">
    <property type="term" value="F:ATP hydrolysis activity"/>
    <property type="evidence" value="ECO:0007669"/>
    <property type="project" value="InterPro"/>
</dbReference>
<evidence type="ECO:0000259" key="6">
    <source>
        <dbReference type="PROSITE" id="PS50893"/>
    </source>
</evidence>
<dbReference type="CDD" id="cd03230">
    <property type="entry name" value="ABC_DR_subfamily_A"/>
    <property type="match status" value="1"/>
</dbReference>
<keyword evidence="8" id="KW-1185">Reference proteome</keyword>